<sequence>MNHQHKFLTISALALGLIWPMSGFAQANNQPPGAVEARPATALSEGEIRRLDPETGKLTIRHGEIRNLDMPPMTMVFTAKDKAMLAGLKVGDRIRFAASNEGGRYLVTEIQPAQ</sequence>
<keyword evidence="1" id="KW-0732">Signal</keyword>
<dbReference type="Pfam" id="PF11604">
    <property type="entry name" value="CusF_Ec"/>
    <property type="match status" value="1"/>
</dbReference>
<dbReference type="Gene3D" id="2.40.50.320">
    <property type="entry name" value="Copper binding periplasmic protein CusF"/>
    <property type="match status" value="1"/>
</dbReference>
<evidence type="ECO:0000256" key="1">
    <source>
        <dbReference type="SAM" id="SignalP"/>
    </source>
</evidence>
<proteinExistence type="predicted"/>
<dbReference type="Proteomes" id="UP000238589">
    <property type="component" value="Unassembled WGS sequence"/>
</dbReference>
<gene>
    <name evidence="2" type="ORF">C6P64_14605</name>
</gene>
<evidence type="ECO:0000313" key="2">
    <source>
        <dbReference type="EMBL" id="PRD64404.1"/>
    </source>
</evidence>
<comment type="caution">
    <text evidence="2">The sequence shown here is derived from an EMBL/GenBank/DDBJ whole genome shotgun (WGS) entry which is preliminary data.</text>
</comment>
<feature type="signal peptide" evidence="1">
    <location>
        <begin position="1"/>
        <end position="27"/>
    </location>
</feature>
<protein>
    <submittedName>
        <fullName evidence="2">Copper-binding protein</fullName>
    </submittedName>
</protein>
<name>A0A2S9K1T0_9BURK</name>
<evidence type="ECO:0000313" key="3">
    <source>
        <dbReference type="Proteomes" id="UP000238589"/>
    </source>
</evidence>
<feature type="chain" id="PRO_5015692853" evidence="1">
    <location>
        <begin position="28"/>
        <end position="114"/>
    </location>
</feature>
<dbReference type="AlphaFoldDB" id="A0A2S9K1T0"/>
<dbReference type="OrthoDB" id="9180744at2"/>
<dbReference type="EMBL" id="PVLQ01000070">
    <property type="protein sequence ID" value="PRD64404.1"/>
    <property type="molecule type" value="Genomic_DNA"/>
</dbReference>
<organism evidence="2 3">
    <name type="scientific">Malikia granosa</name>
    <dbReference type="NCBI Taxonomy" id="263067"/>
    <lineage>
        <taxon>Bacteria</taxon>
        <taxon>Pseudomonadati</taxon>
        <taxon>Pseudomonadota</taxon>
        <taxon>Betaproteobacteria</taxon>
        <taxon>Burkholderiales</taxon>
        <taxon>Comamonadaceae</taxon>
        <taxon>Malikia</taxon>
    </lineage>
</organism>
<dbReference type="RefSeq" id="WP_105749292.1">
    <property type="nucleotide sequence ID" value="NZ_PVLQ01000070.1"/>
</dbReference>
<reference evidence="2 3" key="1">
    <citation type="submission" date="2018-03" db="EMBL/GenBank/DDBJ databases">
        <title>Comparative genomics illustrates the genes involved in a hyperalkaliphilic mechanisms of Serpentinomonas isolated from highly-alkaline calcium-rich serpentinized springs.</title>
        <authorList>
            <person name="Suzuki S."/>
            <person name="Ishii S."/>
            <person name="Walworth N."/>
            <person name="Bird L."/>
            <person name="Kuenen J.G."/>
            <person name="Nealson K.H."/>
        </authorList>
    </citation>
    <scope>NUCLEOTIDE SEQUENCE [LARGE SCALE GENOMIC DNA]</scope>
    <source>
        <strain evidence="2 3">P1</strain>
    </source>
</reference>
<dbReference type="InterPro" id="IPR042230">
    <property type="entry name" value="CusF_sf"/>
</dbReference>
<accession>A0A2S9K1T0</accession>
<keyword evidence="3" id="KW-1185">Reference proteome</keyword>
<dbReference type="InterPro" id="IPR021647">
    <property type="entry name" value="CusF_Ec"/>
</dbReference>